<proteinExistence type="predicted"/>
<protein>
    <submittedName>
        <fullName evidence="1">Uncharacterized protein</fullName>
    </submittedName>
</protein>
<reference evidence="1" key="1">
    <citation type="journal article" date="2014" name="Front. Microbiol.">
        <title>High frequency of phylogenetically diverse reductive dehalogenase-homologous genes in deep subseafloor sedimentary metagenomes.</title>
        <authorList>
            <person name="Kawai M."/>
            <person name="Futagami T."/>
            <person name="Toyoda A."/>
            <person name="Takaki Y."/>
            <person name="Nishi S."/>
            <person name="Hori S."/>
            <person name="Arai W."/>
            <person name="Tsubouchi T."/>
            <person name="Morono Y."/>
            <person name="Uchiyama I."/>
            <person name="Ito T."/>
            <person name="Fujiyama A."/>
            <person name="Inagaki F."/>
            <person name="Takami H."/>
        </authorList>
    </citation>
    <scope>NUCLEOTIDE SEQUENCE</scope>
    <source>
        <strain evidence="1">Expedition CK06-06</strain>
    </source>
</reference>
<sequence>MSDKRIIKLWLEDLDKLAKECSKPGYMVTGGEVNKFIVGANEILQELAKVSLFKENP</sequence>
<name>X0WPK3_9ZZZZ</name>
<evidence type="ECO:0000313" key="1">
    <source>
        <dbReference type="EMBL" id="GAG14611.1"/>
    </source>
</evidence>
<gene>
    <name evidence="1" type="ORF">S01H1_57689</name>
</gene>
<accession>X0WPK3</accession>
<comment type="caution">
    <text evidence="1">The sequence shown here is derived from an EMBL/GenBank/DDBJ whole genome shotgun (WGS) entry which is preliminary data.</text>
</comment>
<dbReference type="EMBL" id="BARS01037635">
    <property type="protein sequence ID" value="GAG14611.1"/>
    <property type="molecule type" value="Genomic_DNA"/>
</dbReference>
<organism evidence="1">
    <name type="scientific">marine sediment metagenome</name>
    <dbReference type="NCBI Taxonomy" id="412755"/>
    <lineage>
        <taxon>unclassified sequences</taxon>
        <taxon>metagenomes</taxon>
        <taxon>ecological metagenomes</taxon>
    </lineage>
</organism>
<dbReference type="AlphaFoldDB" id="X0WPK3"/>